<evidence type="ECO:0000313" key="3">
    <source>
        <dbReference type="Proteomes" id="UP001058003"/>
    </source>
</evidence>
<dbReference type="OrthoDB" id="1550602at2"/>
<sequence>MQLQDSVLAHEKWFLQDPSAYTPDWGFATRPVTLAVLALVVAATVAWRAVARRVGTPELTVLRPLGRITPYLPRLLAIHLGVSLLTLAARGYFLAADLELHELPAPALLAVVEGALGVWFITGYRLRPAALALVVVGPVALAATGPVSLLEAADLLGIAGFLAFLPPSGDRHGAVEADPRTLRRALLALRVGVATALVTLAFSEKLANPAMARATLAHYPQLDVFSYVGLHVPADTFILVAGATELLFGLLVLSGAMPQLAMLVAAVPFNATLLIFGAPELLGHLPVYGVFLTLLAYGSDPGTAEEVRWLPRLRRPHAEVPATA</sequence>
<feature type="transmembrane region" description="Helical" evidence="1">
    <location>
        <begin position="260"/>
        <end position="279"/>
    </location>
</feature>
<dbReference type="AlphaFoldDB" id="A0A9Q9IP26"/>
<proteinExistence type="predicted"/>
<feature type="transmembrane region" description="Helical" evidence="1">
    <location>
        <begin position="236"/>
        <end position="253"/>
    </location>
</feature>
<organism evidence="2 3">
    <name type="scientific">Dactylosporangium aurantiacum</name>
    <dbReference type="NCBI Taxonomy" id="35754"/>
    <lineage>
        <taxon>Bacteria</taxon>
        <taxon>Bacillati</taxon>
        <taxon>Actinomycetota</taxon>
        <taxon>Actinomycetes</taxon>
        <taxon>Micromonosporales</taxon>
        <taxon>Micromonosporaceae</taxon>
        <taxon>Dactylosporangium</taxon>
    </lineage>
</organism>
<feature type="transmembrane region" description="Helical" evidence="1">
    <location>
        <begin position="32"/>
        <end position="50"/>
    </location>
</feature>
<dbReference type="EMBL" id="CP073767">
    <property type="protein sequence ID" value="UWZ57277.1"/>
    <property type="molecule type" value="Genomic_DNA"/>
</dbReference>
<protein>
    <recommendedName>
        <fullName evidence="4">DoxX family protein</fullName>
    </recommendedName>
</protein>
<feature type="transmembrane region" description="Helical" evidence="1">
    <location>
        <begin position="71"/>
        <end position="93"/>
    </location>
</feature>
<dbReference type="RefSeq" id="WP_033365137.1">
    <property type="nucleotide sequence ID" value="NZ_CP073767.1"/>
</dbReference>
<gene>
    <name evidence="2" type="ORF">Daura_14545</name>
</gene>
<accession>A0A9Q9IP26</accession>
<keyword evidence="1" id="KW-0812">Transmembrane</keyword>
<evidence type="ECO:0000313" key="2">
    <source>
        <dbReference type="EMBL" id="UWZ57277.1"/>
    </source>
</evidence>
<dbReference type="KEGG" id="daur:Daura_14545"/>
<evidence type="ECO:0008006" key="4">
    <source>
        <dbReference type="Google" id="ProtNLM"/>
    </source>
</evidence>
<keyword evidence="1" id="KW-0472">Membrane</keyword>
<keyword evidence="1" id="KW-1133">Transmembrane helix</keyword>
<name>A0A9Q9IP26_9ACTN</name>
<keyword evidence="3" id="KW-1185">Reference proteome</keyword>
<dbReference type="Proteomes" id="UP001058003">
    <property type="component" value="Chromosome"/>
</dbReference>
<feature type="transmembrane region" description="Helical" evidence="1">
    <location>
        <begin position="129"/>
        <end position="149"/>
    </location>
</feature>
<evidence type="ECO:0000256" key="1">
    <source>
        <dbReference type="SAM" id="Phobius"/>
    </source>
</evidence>
<feature type="transmembrane region" description="Helical" evidence="1">
    <location>
        <begin position="105"/>
        <end position="122"/>
    </location>
</feature>
<reference evidence="2" key="1">
    <citation type="submission" date="2021-04" db="EMBL/GenBank/DDBJ databases">
        <title>Dactylosporangium aurantiacum NRRL B-8018 full assembly.</title>
        <authorList>
            <person name="Hartkoorn R.C."/>
            <person name="Beaudoing E."/>
            <person name="Hot D."/>
        </authorList>
    </citation>
    <scope>NUCLEOTIDE SEQUENCE</scope>
    <source>
        <strain evidence="2">NRRL B-8018</strain>
    </source>
</reference>